<dbReference type="AlphaFoldDB" id="A0A9P4HV46"/>
<feature type="compositionally biased region" description="Basic and acidic residues" evidence="1">
    <location>
        <begin position="136"/>
        <end position="148"/>
    </location>
</feature>
<name>A0A9P4HV46_9PEZI</name>
<dbReference type="Proteomes" id="UP000799776">
    <property type="component" value="Unassembled WGS sequence"/>
</dbReference>
<accession>A0A9P4HV46</accession>
<reference evidence="2" key="1">
    <citation type="journal article" date="2020" name="Stud. Mycol.">
        <title>101 Dothideomycetes genomes: a test case for predicting lifestyles and emergence of pathogens.</title>
        <authorList>
            <person name="Haridas S."/>
            <person name="Albert R."/>
            <person name="Binder M."/>
            <person name="Bloem J."/>
            <person name="Labutti K."/>
            <person name="Salamov A."/>
            <person name="Andreopoulos B."/>
            <person name="Baker S."/>
            <person name="Barry K."/>
            <person name="Bills G."/>
            <person name="Bluhm B."/>
            <person name="Cannon C."/>
            <person name="Castanera R."/>
            <person name="Culley D."/>
            <person name="Daum C."/>
            <person name="Ezra D."/>
            <person name="Gonzalez J."/>
            <person name="Henrissat B."/>
            <person name="Kuo A."/>
            <person name="Liang C."/>
            <person name="Lipzen A."/>
            <person name="Lutzoni F."/>
            <person name="Magnuson J."/>
            <person name="Mondo S."/>
            <person name="Nolan M."/>
            <person name="Ohm R."/>
            <person name="Pangilinan J."/>
            <person name="Park H.-J."/>
            <person name="Ramirez L."/>
            <person name="Alfaro M."/>
            <person name="Sun H."/>
            <person name="Tritt A."/>
            <person name="Yoshinaga Y."/>
            <person name="Zwiers L.-H."/>
            <person name="Turgeon B."/>
            <person name="Goodwin S."/>
            <person name="Spatafora J."/>
            <person name="Crous P."/>
            <person name="Grigoriev I."/>
        </authorList>
    </citation>
    <scope>NUCLEOTIDE SEQUENCE</scope>
    <source>
        <strain evidence="2">CBS 121410</strain>
    </source>
</reference>
<keyword evidence="3" id="KW-1185">Reference proteome</keyword>
<proteinExistence type="predicted"/>
<evidence type="ECO:0000256" key="1">
    <source>
        <dbReference type="SAM" id="MobiDB-lite"/>
    </source>
</evidence>
<evidence type="ECO:0000313" key="2">
    <source>
        <dbReference type="EMBL" id="KAF2085820.1"/>
    </source>
</evidence>
<gene>
    <name evidence="2" type="ORF">K490DRAFT_67418</name>
</gene>
<organism evidence="2 3">
    <name type="scientific">Saccharata proteae CBS 121410</name>
    <dbReference type="NCBI Taxonomy" id="1314787"/>
    <lineage>
        <taxon>Eukaryota</taxon>
        <taxon>Fungi</taxon>
        <taxon>Dikarya</taxon>
        <taxon>Ascomycota</taxon>
        <taxon>Pezizomycotina</taxon>
        <taxon>Dothideomycetes</taxon>
        <taxon>Dothideomycetes incertae sedis</taxon>
        <taxon>Botryosphaeriales</taxon>
        <taxon>Saccharataceae</taxon>
        <taxon>Saccharata</taxon>
    </lineage>
</organism>
<protein>
    <submittedName>
        <fullName evidence="2">Uncharacterized protein</fullName>
    </submittedName>
</protein>
<sequence>MTSLFQQVNAEVERELKTRIQDIATTVWPNAENVKVLTSKKDSGLYGLVVAKAGSGKASTAESTSSISVLIHGDAAYTTTEDALVALNEHVASKLEEFLSFENHAPTALTAIPDHGESDKFEETHCSAVEDEDTGEGEKASECEESPKGQKTQYNDEITEASKLPALVELEEYLIDPYEDDLVGIPGTPGKVTWNLSEMPAVVDLDEHFAGLYGDDLLGIPLIPTETGPVLPDEDLIDVDALGWHAWLWMDPDKYEEFMDDTYGWIDSTRLPESEVIDRRPDIPEFYTPDEAEDQLPIIGHLYHSEYIHEMSMGPWDSITRLDYLPPSENEVDDCEEEPKEACSGYF</sequence>
<feature type="region of interest" description="Disordered" evidence="1">
    <location>
        <begin position="128"/>
        <end position="153"/>
    </location>
</feature>
<dbReference type="EMBL" id="ML978728">
    <property type="protein sequence ID" value="KAF2085820.1"/>
    <property type="molecule type" value="Genomic_DNA"/>
</dbReference>
<evidence type="ECO:0000313" key="3">
    <source>
        <dbReference type="Proteomes" id="UP000799776"/>
    </source>
</evidence>
<comment type="caution">
    <text evidence="2">The sequence shown here is derived from an EMBL/GenBank/DDBJ whole genome shotgun (WGS) entry which is preliminary data.</text>
</comment>